<dbReference type="RefSeq" id="WP_209660745.1">
    <property type="nucleotide sequence ID" value="NZ_JAGGLI010000014.1"/>
</dbReference>
<gene>
    <name evidence="9" type="primary">cobD</name>
    <name evidence="10" type="ORF">J2Z35_001478</name>
</gene>
<dbReference type="NCBIfam" id="TIGR00380">
    <property type="entry name" value="cobal_cbiB"/>
    <property type="match status" value="1"/>
</dbReference>
<evidence type="ECO:0000313" key="11">
    <source>
        <dbReference type="Proteomes" id="UP001314903"/>
    </source>
</evidence>
<reference evidence="10 11" key="1">
    <citation type="submission" date="2021-03" db="EMBL/GenBank/DDBJ databases">
        <title>Genomic Encyclopedia of Type Strains, Phase IV (KMG-IV): sequencing the most valuable type-strain genomes for metagenomic binning, comparative biology and taxonomic classification.</title>
        <authorList>
            <person name="Goeker M."/>
        </authorList>
    </citation>
    <scope>NUCLEOTIDE SEQUENCE [LARGE SCALE GENOMIC DNA]</scope>
    <source>
        <strain evidence="10 11">DSM 27512</strain>
    </source>
</reference>
<comment type="caution">
    <text evidence="9">Lacks conserved residue(s) required for the propagation of feature annotation.</text>
</comment>
<dbReference type="Proteomes" id="UP001314903">
    <property type="component" value="Unassembled WGS sequence"/>
</dbReference>
<comment type="caution">
    <text evidence="10">The sequence shown here is derived from an EMBL/GenBank/DDBJ whole genome shotgun (WGS) entry which is preliminary data.</text>
</comment>
<dbReference type="PANTHER" id="PTHR34308">
    <property type="entry name" value="COBALAMIN BIOSYNTHESIS PROTEIN CBIB"/>
    <property type="match status" value="1"/>
</dbReference>
<evidence type="ECO:0000256" key="8">
    <source>
        <dbReference type="ARBA" id="ARBA00023136"/>
    </source>
</evidence>
<accession>A0ABS4KKC4</accession>
<comment type="pathway">
    <text evidence="2 9">Cofactor biosynthesis; adenosylcobalamin biosynthesis.</text>
</comment>
<keyword evidence="10" id="KW-0436">Ligase</keyword>
<organism evidence="10 11">
    <name type="scientific">Acetoanaerobium pronyense</name>
    <dbReference type="NCBI Taxonomy" id="1482736"/>
    <lineage>
        <taxon>Bacteria</taxon>
        <taxon>Bacillati</taxon>
        <taxon>Bacillota</taxon>
        <taxon>Clostridia</taxon>
        <taxon>Peptostreptococcales</taxon>
        <taxon>Filifactoraceae</taxon>
        <taxon>Acetoanaerobium</taxon>
    </lineage>
</organism>
<keyword evidence="4 9" id="KW-1003">Cell membrane</keyword>
<feature type="transmembrane region" description="Helical" evidence="9">
    <location>
        <begin position="79"/>
        <end position="98"/>
    </location>
</feature>
<name>A0ABS4KKC4_9FIRM</name>
<keyword evidence="7 9" id="KW-1133">Transmembrane helix</keyword>
<dbReference type="Pfam" id="PF03186">
    <property type="entry name" value="CobD_Cbib"/>
    <property type="match status" value="1"/>
</dbReference>
<evidence type="ECO:0000256" key="9">
    <source>
        <dbReference type="HAMAP-Rule" id="MF_00024"/>
    </source>
</evidence>
<comment type="similarity">
    <text evidence="3 9">Belongs to the CobD/CbiB family.</text>
</comment>
<evidence type="ECO:0000256" key="2">
    <source>
        <dbReference type="ARBA" id="ARBA00004953"/>
    </source>
</evidence>
<evidence type="ECO:0000256" key="4">
    <source>
        <dbReference type="ARBA" id="ARBA00022475"/>
    </source>
</evidence>
<keyword evidence="6 9" id="KW-0812">Transmembrane</keyword>
<evidence type="ECO:0000256" key="1">
    <source>
        <dbReference type="ARBA" id="ARBA00004651"/>
    </source>
</evidence>
<evidence type="ECO:0000256" key="6">
    <source>
        <dbReference type="ARBA" id="ARBA00022692"/>
    </source>
</evidence>
<keyword evidence="11" id="KW-1185">Reference proteome</keyword>
<evidence type="ECO:0000256" key="3">
    <source>
        <dbReference type="ARBA" id="ARBA00006263"/>
    </source>
</evidence>
<dbReference type="GO" id="GO:0043757">
    <property type="term" value="F:adenosylcobinamide-phosphate synthase activity"/>
    <property type="evidence" value="ECO:0007669"/>
    <property type="project" value="UniProtKB-EC"/>
</dbReference>
<comment type="subcellular location">
    <subcellularLocation>
        <location evidence="1 9">Cell membrane</location>
        <topology evidence="1 9">Multi-pass membrane protein</topology>
    </subcellularLocation>
</comment>
<sequence>MTVIYSILIAFFLDIIFGDPYGFPHPVIYIGKFITWMENLIRRKAQKKNFKKFGAVLLLSTVSISFLTAYLVTGAAYRISLFAGIFVEGFILYTTFSVKCLKDEAIKIYEVVNKGDLKEARKALSYIVGRDTNELEFDDINRAVIETVAENTVDGFIAPLLYGLVGGAPLAIAYKAINTLDSMVGYKNEKYMDLGFFSAKTDDIANFIPARLSPFFFSIGALFLGYDYKNAFKISIRDRKNHSSPNSALSEGAVAGALGIQLGGTNIYFGVPVFKPTIGDKIRKIDSGDIKKTCKLMYGCSISSIIVMTVIFILKESMI</sequence>
<feature type="transmembrane region" description="Helical" evidence="9">
    <location>
        <begin position="296"/>
        <end position="314"/>
    </location>
</feature>
<proteinExistence type="inferred from homology"/>
<feature type="transmembrane region" description="Helical" evidence="9">
    <location>
        <begin position="53"/>
        <end position="73"/>
    </location>
</feature>
<keyword evidence="5 9" id="KW-0169">Cobalamin biosynthesis</keyword>
<comment type="function">
    <text evidence="9">Converts cobyric acid to cobinamide by the addition of aminopropanol on the F carboxylic group.</text>
</comment>
<dbReference type="PANTHER" id="PTHR34308:SF1">
    <property type="entry name" value="COBALAMIN BIOSYNTHESIS PROTEIN CBIB"/>
    <property type="match status" value="1"/>
</dbReference>
<dbReference type="EMBL" id="JAGGLI010000014">
    <property type="protein sequence ID" value="MBP2027681.1"/>
    <property type="molecule type" value="Genomic_DNA"/>
</dbReference>
<keyword evidence="8 9" id="KW-0472">Membrane</keyword>
<evidence type="ECO:0000256" key="7">
    <source>
        <dbReference type="ARBA" id="ARBA00022989"/>
    </source>
</evidence>
<evidence type="ECO:0000256" key="5">
    <source>
        <dbReference type="ARBA" id="ARBA00022573"/>
    </source>
</evidence>
<evidence type="ECO:0000313" key="10">
    <source>
        <dbReference type="EMBL" id="MBP2027681.1"/>
    </source>
</evidence>
<dbReference type="InterPro" id="IPR004485">
    <property type="entry name" value="Cobalamin_biosynth_CobD/CbiB"/>
</dbReference>
<dbReference type="HAMAP" id="MF_00024">
    <property type="entry name" value="CobD_CbiB"/>
    <property type="match status" value="1"/>
</dbReference>
<protein>
    <recommendedName>
        <fullName evidence="9">Cobalamin biosynthesis protein CobD</fullName>
    </recommendedName>
</protein>